<proteinExistence type="predicted"/>
<dbReference type="EMBL" id="LR746274">
    <property type="protein sequence ID" value="CAA7405347.1"/>
    <property type="molecule type" value="Genomic_DNA"/>
</dbReference>
<protein>
    <submittedName>
        <fullName evidence="2">Uncharacterized protein</fullName>
    </submittedName>
</protein>
<sequence>MAPKISNACFEALEADNENLRVDQRRMVKEMQKAREESMDLMCQVLQNIHQF</sequence>
<evidence type="ECO:0000313" key="2">
    <source>
        <dbReference type="EMBL" id="CAA7405347.1"/>
    </source>
</evidence>
<dbReference type="Proteomes" id="UP000663760">
    <property type="component" value="Chromosome 11"/>
</dbReference>
<evidence type="ECO:0000313" key="3">
    <source>
        <dbReference type="Proteomes" id="UP000663760"/>
    </source>
</evidence>
<organism evidence="2 3">
    <name type="scientific">Spirodela intermedia</name>
    <name type="common">Intermediate duckweed</name>
    <dbReference type="NCBI Taxonomy" id="51605"/>
    <lineage>
        <taxon>Eukaryota</taxon>
        <taxon>Viridiplantae</taxon>
        <taxon>Streptophyta</taxon>
        <taxon>Embryophyta</taxon>
        <taxon>Tracheophyta</taxon>
        <taxon>Spermatophyta</taxon>
        <taxon>Magnoliopsida</taxon>
        <taxon>Liliopsida</taxon>
        <taxon>Araceae</taxon>
        <taxon>Lemnoideae</taxon>
        <taxon>Spirodela</taxon>
    </lineage>
</organism>
<dbReference type="AlphaFoldDB" id="A0A7I8L5N8"/>
<reference evidence="2" key="1">
    <citation type="submission" date="2020-02" db="EMBL/GenBank/DDBJ databases">
        <authorList>
            <person name="Scholz U."/>
            <person name="Mascher M."/>
            <person name="Fiebig A."/>
        </authorList>
    </citation>
    <scope>NUCLEOTIDE SEQUENCE</scope>
</reference>
<feature type="coiled-coil region" evidence="1">
    <location>
        <begin position="10"/>
        <end position="37"/>
    </location>
</feature>
<evidence type="ECO:0000256" key="1">
    <source>
        <dbReference type="SAM" id="Coils"/>
    </source>
</evidence>
<gene>
    <name evidence="2" type="ORF">SI8410_11016025</name>
</gene>
<keyword evidence="3" id="KW-1185">Reference proteome</keyword>
<keyword evidence="1" id="KW-0175">Coiled coil</keyword>
<accession>A0A7I8L5N8</accession>
<name>A0A7I8L5N8_SPIIN</name>